<evidence type="ECO:0000256" key="1">
    <source>
        <dbReference type="SAM" id="MobiDB-lite"/>
    </source>
</evidence>
<gene>
    <name evidence="2" type="ORF">J2751_000696</name>
</gene>
<proteinExistence type="predicted"/>
<protein>
    <submittedName>
        <fullName evidence="2">Uncharacterized protein</fullName>
    </submittedName>
</protein>
<dbReference type="AlphaFoldDB" id="A0A8T4GC76"/>
<accession>A0A8T4GC76</accession>
<keyword evidence="3" id="KW-1185">Reference proteome</keyword>
<name>A0A8T4GC76_9EURY</name>
<feature type="compositionally biased region" description="Acidic residues" evidence="1">
    <location>
        <begin position="149"/>
        <end position="176"/>
    </location>
</feature>
<sequence>MDRRGVLVRAVGAISGAVTLAGSGGCVERIGIVNPSLAERERPDRPESLTESSVVGYVAEFEAARTHNVYADAGATAVDLTTTATFDHETDGGYHVTARHVGTVHREEDGGHSADEIRSPPVPYRVTDEETIRLSVERERVETSAVPESADDAVPENEAEGGSEDGNDANAEDGNDETTSTPLGVRLCNVLDRPREMDVEVIRHESSEAVSPLVDGATILDATRTVNARRAIELRGITAVPGTYRVITRVSEDGLTGEGRIDVDLPGVDREPNVDVLSSSEGLSTRPLAAFDSDLS</sequence>
<dbReference type="OrthoDB" id="329683at2157"/>
<evidence type="ECO:0000313" key="2">
    <source>
        <dbReference type="EMBL" id="MBP1921703.1"/>
    </source>
</evidence>
<feature type="compositionally biased region" description="Basic and acidic residues" evidence="1">
    <location>
        <begin position="106"/>
        <end position="118"/>
    </location>
</feature>
<dbReference type="Proteomes" id="UP000823588">
    <property type="component" value="Unassembled WGS sequence"/>
</dbReference>
<dbReference type="PROSITE" id="PS51257">
    <property type="entry name" value="PROKAR_LIPOPROTEIN"/>
    <property type="match status" value="1"/>
</dbReference>
<reference evidence="2" key="1">
    <citation type="submission" date="2021-03" db="EMBL/GenBank/DDBJ databases">
        <title>Genomic Encyclopedia of Type Strains, Phase IV (KMG-IV): sequencing the most valuable type-strain genomes for metagenomic binning, comparative biology and taxonomic classification.</title>
        <authorList>
            <person name="Goeker M."/>
        </authorList>
    </citation>
    <scope>NUCLEOTIDE SEQUENCE</scope>
    <source>
        <strain evidence="2">DSM 23564</strain>
    </source>
</reference>
<dbReference type="EMBL" id="JAGGKQ010000003">
    <property type="protein sequence ID" value="MBP1921703.1"/>
    <property type="molecule type" value="Genomic_DNA"/>
</dbReference>
<feature type="region of interest" description="Disordered" evidence="1">
    <location>
        <begin position="106"/>
        <end position="182"/>
    </location>
</feature>
<comment type="caution">
    <text evidence="2">The sequence shown here is derived from an EMBL/GenBank/DDBJ whole genome shotgun (WGS) entry which is preliminary data.</text>
</comment>
<organism evidence="2 3">
    <name type="scientific">Halorubrum alkaliphilum</name>
    <dbReference type="NCBI Taxonomy" id="261290"/>
    <lineage>
        <taxon>Archaea</taxon>
        <taxon>Methanobacteriati</taxon>
        <taxon>Methanobacteriota</taxon>
        <taxon>Stenosarchaea group</taxon>
        <taxon>Halobacteria</taxon>
        <taxon>Halobacteriales</taxon>
        <taxon>Haloferacaceae</taxon>
        <taxon>Halorubrum</taxon>
    </lineage>
</organism>
<feature type="compositionally biased region" description="Basic and acidic residues" evidence="1">
    <location>
        <begin position="126"/>
        <end position="142"/>
    </location>
</feature>
<evidence type="ECO:0000313" key="3">
    <source>
        <dbReference type="Proteomes" id="UP000823588"/>
    </source>
</evidence>
<dbReference type="RefSeq" id="WP_209483177.1">
    <property type="nucleotide sequence ID" value="NZ_JAGGKQ010000003.1"/>
</dbReference>